<evidence type="ECO:0000313" key="10">
    <source>
        <dbReference type="EMBL" id="KAF0443117.1"/>
    </source>
</evidence>
<keyword evidence="11" id="KW-1185">Reference proteome</keyword>
<dbReference type="SMART" id="SM00129">
    <property type="entry name" value="KISc"/>
    <property type="match status" value="1"/>
</dbReference>
<keyword evidence="3 6" id="KW-0547">Nucleotide-binding</keyword>
<evidence type="ECO:0000256" key="4">
    <source>
        <dbReference type="ARBA" id="ARBA00022840"/>
    </source>
</evidence>
<keyword evidence="2" id="KW-0963">Cytoplasm</keyword>
<keyword evidence="5 7" id="KW-0175">Coiled coil</keyword>
<dbReference type="PROSITE" id="PS50067">
    <property type="entry name" value="KINESIN_MOTOR_2"/>
    <property type="match status" value="1"/>
</dbReference>
<feature type="coiled-coil region" evidence="7">
    <location>
        <begin position="1871"/>
        <end position="2122"/>
    </location>
</feature>
<feature type="coiled-coil region" evidence="7">
    <location>
        <begin position="1526"/>
        <end position="1777"/>
    </location>
</feature>
<dbReference type="GO" id="GO:0005875">
    <property type="term" value="C:microtubule associated complex"/>
    <property type="evidence" value="ECO:0007669"/>
    <property type="project" value="TreeGrafter"/>
</dbReference>
<dbReference type="Proteomes" id="UP000439903">
    <property type="component" value="Unassembled WGS sequence"/>
</dbReference>
<name>A0A8H3XBU1_GIGMA</name>
<dbReference type="Gene3D" id="3.40.850.10">
    <property type="entry name" value="Kinesin motor domain"/>
    <property type="match status" value="1"/>
</dbReference>
<feature type="region of interest" description="Disordered" evidence="8">
    <location>
        <begin position="2365"/>
        <end position="2385"/>
    </location>
</feature>
<comment type="subcellular location">
    <subcellularLocation>
        <location evidence="1">Cytoplasm</location>
    </subcellularLocation>
</comment>
<feature type="coiled-coil region" evidence="7">
    <location>
        <begin position="525"/>
        <end position="636"/>
    </location>
</feature>
<feature type="coiled-coil region" evidence="7">
    <location>
        <begin position="438"/>
        <end position="472"/>
    </location>
</feature>
<dbReference type="PANTHER" id="PTHR47969:SF15">
    <property type="entry name" value="CHROMOSOME-ASSOCIATED KINESIN KIF4A-RELATED"/>
    <property type="match status" value="1"/>
</dbReference>
<comment type="similarity">
    <text evidence="6">Belongs to the TRAFAC class myosin-kinesin ATPase superfamily. Kinesin family.</text>
</comment>
<evidence type="ECO:0000256" key="5">
    <source>
        <dbReference type="ARBA" id="ARBA00023054"/>
    </source>
</evidence>
<keyword evidence="6" id="KW-0505">Motor protein</keyword>
<dbReference type="GO" id="GO:0005737">
    <property type="term" value="C:cytoplasm"/>
    <property type="evidence" value="ECO:0007669"/>
    <property type="project" value="UniProtKB-SubCell"/>
</dbReference>
<evidence type="ECO:0000256" key="8">
    <source>
        <dbReference type="SAM" id="MobiDB-lite"/>
    </source>
</evidence>
<dbReference type="PRINTS" id="PR00380">
    <property type="entry name" value="KINESINHEAVY"/>
</dbReference>
<protein>
    <submittedName>
        <fullName evidence="10">Kinesin-domain-containing protein</fullName>
    </submittedName>
</protein>
<evidence type="ECO:0000256" key="3">
    <source>
        <dbReference type="ARBA" id="ARBA00022741"/>
    </source>
</evidence>
<dbReference type="PANTHER" id="PTHR47969">
    <property type="entry name" value="CHROMOSOME-ASSOCIATED KINESIN KIF4A-RELATED"/>
    <property type="match status" value="1"/>
</dbReference>
<feature type="binding site" evidence="6">
    <location>
        <begin position="97"/>
        <end position="104"/>
    </location>
    <ligand>
        <name>ATP</name>
        <dbReference type="ChEBI" id="CHEBI:30616"/>
    </ligand>
</feature>
<dbReference type="GO" id="GO:0008017">
    <property type="term" value="F:microtubule binding"/>
    <property type="evidence" value="ECO:0007669"/>
    <property type="project" value="InterPro"/>
</dbReference>
<reference evidence="10 11" key="1">
    <citation type="journal article" date="2019" name="Environ. Microbiol.">
        <title>At the nexus of three kingdoms: the genome of the mycorrhizal fungus Gigaspora margarita provides insights into plant, endobacterial and fungal interactions.</title>
        <authorList>
            <person name="Venice F."/>
            <person name="Ghignone S."/>
            <person name="Salvioli di Fossalunga A."/>
            <person name="Amselem J."/>
            <person name="Novero M."/>
            <person name="Xianan X."/>
            <person name="Sedzielewska Toro K."/>
            <person name="Morin E."/>
            <person name="Lipzen A."/>
            <person name="Grigoriev I.V."/>
            <person name="Henrissat B."/>
            <person name="Martin F.M."/>
            <person name="Bonfante P."/>
        </authorList>
    </citation>
    <scope>NUCLEOTIDE SEQUENCE [LARGE SCALE GENOMIC DNA]</scope>
    <source>
        <strain evidence="10 11">BEG34</strain>
    </source>
</reference>
<feature type="coiled-coil region" evidence="7">
    <location>
        <begin position="1813"/>
        <end position="1847"/>
    </location>
</feature>
<evidence type="ECO:0000313" key="11">
    <source>
        <dbReference type="Proteomes" id="UP000439903"/>
    </source>
</evidence>
<evidence type="ECO:0000256" key="2">
    <source>
        <dbReference type="ARBA" id="ARBA00022490"/>
    </source>
</evidence>
<feature type="coiled-coil region" evidence="7">
    <location>
        <begin position="1032"/>
        <end position="1059"/>
    </location>
</feature>
<accession>A0A8H3XBU1</accession>
<comment type="caution">
    <text evidence="10">The sequence shown here is derived from an EMBL/GenBank/DDBJ whole genome shotgun (WGS) entry which is preliminary data.</text>
</comment>
<feature type="coiled-coil region" evidence="7">
    <location>
        <begin position="960"/>
        <end position="994"/>
    </location>
</feature>
<dbReference type="InterPro" id="IPR027640">
    <property type="entry name" value="Kinesin-like_fam"/>
</dbReference>
<organism evidence="10 11">
    <name type="scientific">Gigaspora margarita</name>
    <dbReference type="NCBI Taxonomy" id="4874"/>
    <lineage>
        <taxon>Eukaryota</taxon>
        <taxon>Fungi</taxon>
        <taxon>Fungi incertae sedis</taxon>
        <taxon>Mucoromycota</taxon>
        <taxon>Glomeromycotina</taxon>
        <taxon>Glomeromycetes</taxon>
        <taxon>Diversisporales</taxon>
        <taxon>Gigasporaceae</taxon>
        <taxon>Gigaspora</taxon>
    </lineage>
</organism>
<dbReference type="InterPro" id="IPR001752">
    <property type="entry name" value="Kinesin_motor_dom"/>
</dbReference>
<dbReference type="OrthoDB" id="2403182at2759"/>
<dbReference type="Gene3D" id="1.10.287.1490">
    <property type="match status" value="1"/>
</dbReference>
<feature type="coiled-coil region" evidence="7">
    <location>
        <begin position="1165"/>
        <end position="1332"/>
    </location>
</feature>
<dbReference type="SUPFAM" id="SSF52540">
    <property type="entry name" value="P-loop containing nucleoside triphosphate hydrolases"/>
    <property type="match status" value="1"/>
</dbReference>
<feature type="coiled-coil region" evidence="7">
    <location>
        <begin position="2147"/>
        <end position="2304"/>
    </location>
</feature>
<feature type="coiled-coil region" evidence="7">
    <location>
        <begin position="697"/>
        <end position="724"/>
    </location>
</feature>
<feature type="coiled-coil region" evidence="7">
    <location>
        <begin position="899"/>
        <end position="926"/>
    </location>
</feature>
<keyword evidence="4 6" id="KW-0067">ATP-binding</keyword>
<evidence type="ECO:0000256" key="1">
    <source>
        <dbReference type="ARBA" id="ARBA00004496"/>
    </source>
</evidence>
<dbReference type="Pfam" id="PF00225">
    <property type="entry name" value="Kinesin"/>
    <property type="match status" value="1"/>
</dbReference>
<evidence type="ECO:0000256" key="6">
    <source>
        <dbReference type="PROSITE-ProRule" id="PRU00283"/>
    </source>
</evidence>
<feature type="coiled-coil region" evidence="7">
    <location>
        <begin position="2393"/>
        <end position="2515"/>
    </location>
</feature>
<feature type="domain" description="Kinesin motor" evidence="9">
    <location>
        <begin position="11"/>
        <end position="374"/>
    </location>
</feature>
<dbReference type="InterPro" id="IPR036961">
    <property type="entry name" value="Kinesin_motor_dom_sf"/>
</dbReference>
<proteinExistence type="inferred from homology"/>
<dbReference type="GO" id="GO:0003777">
    <property type="term" value="F:microtubule motor activity"/>
    <property type="evidence" value="ECO:0007669"/>
    <property type="project" value="InterPro"/>
</dbReference>
<sequence length="2522" mass="289663">MANINTFENVAVRFALRIRPLTAEELVTLPAPLQKNVLSTTPFTPNQVTVQGERKQSYMFDHVFGPEISQKEIYDRAVMNLVDKFLDGFNATIIAYGHASSGKTHTLGLSNDVSPSNESKGIIPRSMSTLFSCINSAQYKARKFVMRISFVEIHNNTLIDLLGDKDSQTFVREDSSNRLFWKNLKEIKVNNVDEIMGILSSGALSQNSSTLNTNASSWRGHRVFTVTLSQQKFVPSNGIPTNSNNVPPTTSKFNFGKSKSREEIKTNKHDGEWIAVTSKFHFVDLAWNDMKNDNTLVNPQEKECHSLNSAILPLGNVISTQGMASDKEYKHTRTLKDYIGNNTQTLVISCVSPAINQIKETINTLEYATQARNLKNTFIVHHEVGWHNLEHLQDLVLKLRTEVRALRASVRTDSDTPNSDLTSSSHDLQLIEKQDSQNSQMTKDLNDDHKDIDELEEKFSHLQRSYAEISQDLPINNIINSDLSKENLATINLLAKHLESFKDDDESSFIQRILPSFQKALGPVIQEYEKSITSLENQLLIVRTALNHSESMMHLQEDKLQEAEELNNQNRSMINDLKGKISRLTEREETTESYIKNLEAKLDSEAMVKKKDQEIINELKNQISKLNANDGNIENRIDSIEIQLEYNEDQVAAASQTTKNLEKALCEKDEAYVNLKKRLEKQHIINDEEKKWLIGEIEMRDHRISQLEKKIDDLVNEIARLKQSHVDANYHSHSSHHSRSSSLTSVDNISLIDQPKLETIMQIKDFPSVSQLESKLCDLQKIHNETMCELEDIKNKYQTCLKELNNLHTQVDEAKKCKQSPSMTSSNDSDVAPTITSENLREDIDYSPRHHVNYHKARSKSAEIQGSKKHDLTNAAIIQNLQIELRQLEVLHADKARGLDTMKQEFARLEINYRETLEIVEELREEIKHRDALGQQESVSAVISEYTQTDGYYLMAVTGQTNQQELIQKLKEEIEHLEEEQKVALKTLAEHKKNYNIDAVTRIQTSIVELKADIHRILECDQDSDKSRVDTVNRLQSRLKELEEQLIKEQETIGRSQVNEGVETPFDALQQTEQANVILMLQQQVSKLQNEIEVKGHVIAVLKSPSMDQQHIIERLEDELHYLKEVQRLAIEAKNKLSVMPETEETKIGDEIVSDCLEQSSDVYIKTLEEKVGSLEAQLEMTKEMQVKSYIDSSQRAADILQEKLTALQQKLDEKSETIETLRVEQDIATILQEQLDNLKNDIQKKSDVIETLKKDLVDNNLLEQKLFQKEAQTLNLKKKLSQMQRQEESLQKEMSELKRRLSNLTSGDDVNKVLQIELDSLRKELQDVREREFIALERLQLLKSRIDGDSEESQLQEQLDYLQSVEVMQRNRITVLENKILEKGERVDEFLFQLRTDLALAKESKVLHIRTIEALEIKLQNLEDRTLASTLQLEMAEMRFKESQQLEKIRNLELNLSRQTANDIHHIKCMLEEIKNIHSHEWKQTKDIELTETSLELIKSESDVSLLKDEITNLKNSKVTLNKTIQDLKFKLVESQEQLSNLEILKAEIINLKKLENEQKYTIEQLQLQLSEIKDSRELSKNELELMKKGINHQNEVIESLEKEVINLRQELFTAKEINLSSTRELEKLSEKLNTTQKQYDNEQKRVKALEIEIETYKLAGTNTDKNVIALREALANTKLEMVAQNEILAELETEMMAIEKKRDHHIEIGEKLATKLQEQEFIHKETVTGLESKLSNLETKLAKAQDSSFQSKKIITNLEQTLVKVQSQLDDAQLSEVKHTQFITELQDKLIETNTILMEREKQLTTQDYQIAELEAVLHKTQIELEKTKVSEHEAEERVKQVEAKLSEIAFRLGSSHSIEEFEAAKKMAEEQSILVKELEEILEQIQNQTCADAEISNANIAKISAELEEARAAEKAKAALVKDLEKTLKAKNDNVLELERALMNSKEELEKIKDSESIHMEMVASLEIKLQEVETQREEGIHKLKEANEEITLMQKQYMELQKQVEDSQSQLEMQREQKNLDDLLSNQLKEAQSQANEHLKQIGQLEEKIQQLEIEKKQESELYTNATDELAQLKKEFESLAEEFADAANKFENADELSKQQKIRIENLESVLDEAKKLQRITPTLKLNGSTEITEISDTNSMINSLTNTKDELMTRIVELEARACSLNDQNKNLQNELSCFTANDMQVFEDMKQKITEFEAVKKELKELEEINETFFEECKVLEAKVQSLMKQLWSLTNGGNEATLQVAELNDQIIKREKEISELKIKSSSANKEMKEEISRLLNENESLKKAMQKIHQESIDANNVELQELHRNQGQLTISSLLASSNLTNAPPPTPPPNHPLPPVPIILPQTPNSPISRSTTPIIARPRTPLSPKPEHIHSESICANSDLVIEIQRLNKRIAKIEGENLQNQQLVETLESTLNENETNLNLAKQELAIIQSQKMDLIRQVKSLKSQLDEAKDEIESTKYEVKNEKQVMEKVLEEERQAKEKSERARIALENQMEKLMAKRSKFMCF</sequence>
<evidence type="ECO:0000259" key="9">
    <source>
        <dbReference type="PROSITE" id="PS50067"/>
    </source>
</evidence>
<feature type="coiled-coil region" evidence="7">
    <location>
        <begin position="1406"/>
        <end position="1433"/>
    </location>
</feature>
<dbReference type="EMBL" id="WTPW01001315">
    <property type="protein sequence ID" value="KAF0443117.1"/>
    <property type="molecule type" value="Genomic_DNA"/>
</dbReference>
<evidence type="ECO:0000256" key="7">
    <source>
        <dbReference type="SAM" id="Coils"/>
    </source>
</evidence>
<dbReference type="InterPro" id="IPR027417">
    <property type="entry name" value="P-loop_NTPase"/>
</dbReference>
<dbReference type="GO" id="GO:0007052">
    <property type="term" value="P:mitotic spindle organization"/>
    <property type="evidence" value="ECO:0007669"/>
    <property type="project" value="TreeGrafter"/>
</dbReference>
<dbReference type="GO" id="GO:0005524">
    <property type="term" value="F:ATP binding"/>
    <property type="evidence" value="ECO:0007669"/>
    <property type="project" value="UniProtKB-UniRule"/>
</dbReference>
<gene>
    <name evidence="10" type="ORF">F8M41_003594</name>
</gene>
<dbReference type="GO" id="GO:0007018">
    <property type="term" value="P:microtubule-based movement"/>
    <property type="evidence" value="ECO:0007669"/>
    <property type="project" value="InterPro"/>
</dbReference>
<dbReference type="GO" id="GO:0051231">
    <property type="term" value="P:spindle elongation"/>
    <property type="evidence" value="ECO:0007669"/>
    <property type="project" value="TreeGrafter"/>
</dbReference>